<accession>A0A2S8G1Z0</accession>
<evidence type="ECO:0000256" key="2">
    <source>
        <dbReference type="ARBA" id="ARBA00022801"/>
    </source>
</evidence>
<protein>
    <recommendedName>
        <fullName evidence="10">2,6-beta-D-fructofuranosidase</fullName>
    </recommendedName>
</protein>
<evidence type="ECO:0000256" key="4">
    <source>
        <dbReference type="RuleBase" id="RU362110"/>
    </source>
</evidence>
<feature type="transmembrane region" description="Helical" evidence="5">
    <location>
        <begin position="24"/>
        <end position="46"/>
    </location>
</feature>
<evidence type="ECO:0000256" key="5">
    <source>
        <dbReference type="SAM" id="Phobius"/>
    </source>
</evidence>
<keyword evidence="2 4" id="KW-0378">Hydrolase</keyword>
<dbReference type="InterPro" id="IPR023296">
    <property type="entry name" value="Glyco_hydro_beta-prop_sf"/>
</dbReference>
<name>A0A2S8G1Z0_9BACT</name>
<proteinExistence type="inferred from homology"/>
<evidence type="ECO:0000313" key="9">
    <source>
        <dbReference type="Proteomes" id="UP000239388"/>
    </source>
</evidence>
<keyword evidence="5" id="KW-0472">Membrane</keyword>
<dbReference type="SMART" id="SM00640">
    <property type="entry name" value="Glyco_32"/>
    <property type="match status" value="1"/>
</dbReference>
<dbReference type="CDD" id="cd18622">
    <property type="entry name" value="GH32_Inu-like"/>
    <property type="match status" value="1"/>
</dbReference>
<dbReference type="Proteomes" id="UP000239388">
    <property type="component" value="Unassembled WGS sequence"/>
</dbReference>
<dbReference type="InterPro" id="IPR013189">
    <property type="entry name" value="Glyco_hydro_32_C"/>
</dbReference>
<dbReference type="InterPro" id="IPR013320">
    <property type="entry name" value="ConA-like_dom_sf"/>
</dbReference>
<dbReference type="InterPro" id="IPR013148">
    <property type="entry name" value="Glyco_hydro_32_N"/>
</dbReference>
<dbReference type="GO" id="GO:0005737">
    <property type="term" value="C:cytoplasm"/>
    <property type="evidence" value="ECO:0007669"/>
    <property type="project" value="TreeGrafter"/>
</dbReference>
<dbReference type="Gene3D" id="2.115.10.20">
    <property type="entry name" value="Glycosyl hydrolase domain, family 43"/>
    <property type="match status" value="1"/>
</dbReference>
<evidence type="ECO:0000259" key="7">
    <source>
        <dbReference type="Pfam" id="PF08244"/>
    </source>
</evidence>
<comment type="similarity">
    <text evidence="1 4">Belongs to the glycosyl hydrolase 32 family.</text>
</comment>
<dbReference type="GO" id="GO:0005987">
    <property type="term" value="P:sucrose catabolic process"/>
    <property type="evidence" value="ECO:0007669"/>
    <property type="project" value="TreeGrafter"/>
</dbReference>
<dbReference type="Pfam" id="PF08244">
    <property type="entry name" value="Glyco_hydro_32C"/>
    <property type="match status" value="1"/>
</dbReference>
<dbReference type="SUPFAM" id="SSF49899">
    <property type="entry name" value="Concanavalin A-like lectins/glucanases"/>
    <property type="match status" value="1"/>
</dbReference>
<keyword evidence="5" id="KW-0812">Transmembrane</keyword>
<sequence>METTLCPSMCPQPPLKSPMNLRSFARLVGLGMVASSLHLAAVLLIAQEIARPDIVIADFEENSYGDWKPTGEAFGTQPAQGTLDGQMEVSGYEGKYLVNSFRGGDRTTGTLTSPSIKIERPFVTFLIGGGAHAGETCLNLMVDGEVVRTATGPNAAPGGSERLMRAYWDVSELIGKRVVLQVVDQHRGGWGHLNVDDIRASNRRAGIPAEEITKGPDLRTFASYEEVGYDQAYRPQFHFSSLRNWLNDPNGMVYLDGEYHLFFQHNPLANVWGNMTWGHAVSQDMVHWKQLPHAILPYKGGTIFSGTAAVDVDNTLGMQQGDVKTLVAAFTFAKSPFYQAMAYSTDRGRTFELWNEGKAIVPNQGYDAGERDPKIFWHEPSKKWAMVLWVKQAKPGRVLIFNSDDLQRWTEVSQFDRDWVFECMDLVELSVDGDPTHKKWLLYDASFEYEVGEFDGKTFTTDKKVQRGDYGPNYYAAQSFNNMPDDRCVSIGWMRGDNHPFLTEEMPFNQQMSFPTTMELKTTADGLKLIRWPVKEIEALYDDTLSIEATDLNSAAAKLQAYPAELVDLSLEFEADESTELLLYLRGEKITYREGAFHYGNTTVPAMPIDGVVSLRVLVDRASVELFANQGLAVSTHYAVLEPFNRSLGLSSSQEVKIRKLVVHRLKSAW</sequence>
<evidence type="ECO:0000313" key="8">
    <source>
        <dbReference type="EMBL" id="PQO38443.1"/>
    </source>
</evidence>
<evidence type="ECO:0000256" key="1">
    <source>
        <dbReference type="ARBA" id="ARBA00009902"/>
    </source>
</evidence>
<evidence type="ECO:0000259" key="6">
    <source>
        <dbReference type="Pfam" id="PF00251"/>
    </source>
</evidence>
<dbReference type="AlphaFoldDB" id="A0A2S8G1Z0"/>
<keyword evidence="5" id="KW-1133">Transmembrane helix</keyword>
<dbReference type="EMBL" id="PUIB01000011">
    <property type="protein sequence ID" value="PQO38443.1"/>
    <property type="molecule type" value="Genomic_DNA"/>
</dbReference>
<comment type="caution">
    <text evidence="8">The sequence shown here is derived from an EMBL/GenBank/DDBJ whole genome shotgun (WGS) entry which is preliminary data.</text>
</comment>
<organism evidence="8 9">
    <name type="scientific">Blastopirellula marina</name>
    <dbReference type="NCBI Taxonomy" id="124"/>
    <lineage>
        <taxon>Bacteria</taxon>
        <taxon>Pseudomonadati</taxon>
        <taxon>Planctomycetota</taxon>
        <taxon>Planctomycetia</taxon>
        <taxon>Pirellulales</taxon>
        <taxon>Pirellulaceae</taxon>
        <taxon>Blastopirellula</taxon>
    </lineage>
</organism>
<reference evidence="8 9" key="1">
    <citation type="submission" date="2018-02" db="EMBL/GenBank/DDBJ databases">
        <title>Comparative genomes isolates from brazilian mangrove.</title>
        <authorList>
            <person name="Araujo J.E."/>
            <person name="Taketani R.G."/>
            <person name="Silva M.C.P."/>
            <person name="Loureco M.V."/>
            <person name="Andreote F.D."/>
        </authorList>
    </citation>
    <scope>NUCLEOTIDE SEQUENCE [LARGE SCALE GENOMIC DNA]</scope>
    <source>
        <strain evidence="8 9">NAP PRIS-MGV</strain>
    </source>
</reference>
<dbReference type="GO" id="GO:0004575">
    <property type="term" value="F:sucrose alpha-glucosidase activity"/>
    <property type="evidence" value="ECO:0007669"/>
    <property type="project" value="TreeGrafter"/>
</dbReference>
<dbReference type="Pfam" id="PF00251">
    <property type="entry name" value="Glyco_hydro_32N"/>
    <property type="match status" value="1"/>
</dbReference>
<feature type="domain" description="Glycosyl hydrolase family 32 C-terminal" evidence="7">
    <location>
        <begin position="595"/>
        <end position="640"/>
    </location>
</feature>
<evidence type="ECO:0000256" key="3">
    <source>
        <dbReference type="ARBA" id="ARBA00023295"/>
    </source>
</evidence>
<dbReference type="Gene3D" id="2.60.120.560">
    <property type="entry name" value="Exo-inulinase, domain 1"/>
    <property type="match status" value="1"/>
</dbReference>
<dbReference type="PANTHER" id="PTHR42800:SF1">
    <property type="entry name" value="EXOINULINASE INUD (AFU_ORTHOLOGUE AFUA_5G00480)"/>
    <property type="match status" value="1"/>
</dbReference>
<dbReference type="SUPFAM" id="SSF75005">
    <property type="entry name" value="Arabinanase/levansucrase/invertase"/>
    <property type="match status" value="1"/>
</dbReference>
<keyword evidence="3 4" id="KW-0326">Glycosidase</keyword>
<dbReference type="PANTHER" id="PTHR42800">
    <property type="entry name" value="EXOINULINASE INUD (AFU_ORTHOLOGUE AFUA_5G00480)"/>
    <property type="match status" value="1"/>
</dbReference>
<feature type="domain" description="Glycosyl hydrolase family 32 N-terminal" evidence="6">
    <location>
        <begin position="238"/>
        <end position="533"/>
    </location>
</feature>
<dbReference type="InterPro" id="IPR001362">
    <property type="entry name" value="Glyco_hydro_32"/>
</dbReference>
<gene>
    <name evidence="8" type="ORF">C5Y98_10320</name>
</gene>
<evidence type="ECO:0008006" key="10">
    <source>
        <dbReference type="Google" id="ProtNLM"/>
    </source>
</evidence>